<dbReference type="InterPro" id="IPR050333">
    <property type="entry name" value="SLRP"/>
</dbReference>
<dbReference type="Pfam" id="PF13855">
    <property type="entry name" value="LRR_8"/>
    <property type="match status" value="6"/>
</dbReference>
<evidence type="ECO:0000256" key="5">
    <source>
        <dbReference type="SAM" id="MobiDB-lite"/>
    </source>
</evidence>
<gene>
    <name evidence="8" type="primary">PODNL1</name>
</gene>
<dbReference type="PROSITE" id="PS51450">
    <property type="entry name" value="LRR"/>
    <property type="match status" value="4"/>
</dbReference>
<evidence type="ECO:0000259" key="7">
    <source>
        <dbReference type="SMART" id="SM00013"/>
    </source>
</evidence>
<dbReference type="InterPro" id="IPR001611">
    <property type="entry name" value="Leu-rich_rpt"/>
</dbReference>
<protein>
    <submittedName>
        <fullName evidence="8">Podocan like 1</fullName>
    </submittedName>
</protein>
<dbReference type="Ensembl" id="ENSLACT00000016140.2">
    <property type="protein sequence ID" value="ENSLACP00000016029.2"/>
    <property type="gene ID" value="ENSLACG00000014115.2"/>
</dbReference>
<keyword evidence="2 6" id="KW-0732">Signal</keyword>
<dbReference type="GeneTree" id="ENSGT00940000162059"/>
<dbReference type="KEGG" id="lcm:102352942"/>
<feature type="signal peptide" evidence="6">
    <location>
        <begin position="1"/>
        <end position="23"/>
    </location>
</feature>
<dbReference type="eggNOG" id="KOG0619">
    <property type="taxonomic scope" value="Eukaryota"/>
</dbReference>
<dbReference type="AlphaFoldDB" id="H3B2A8"/>
<dbReference type="InterPro" id="IPR000372">
    <property type="entry name" value="LRRNT"/>
</dbReference>
<evidence type="ECO:0000256" key="2">
    <source>
        <dbReference type="ARBA" id="ARBA00022729"/>
    </source>
</evidence>
<dbReference type="Gene3D" id="3.80.10.10">
    <property type="entry name" value="Ribonuclease Inhibitor"/>
    <property type="match status" value="6"/>
</dbReference>
<accession>H3B2A8</accession>
<dbReference type="OrthoDB" id="10027416at2759"/>
<evidence type="ECO:0000256" key="6">
    <source>
        <dbReference type="SAM" id="SignalP"/>
    </source>
</evidence>
<keyword evidence="1" id="KW-0433">Leucine-rich repeat</keyword>
<dbReference type="SUPFAM" id="SSF52047">
    <property type="entry name" value="RNI-like"/>
    <property type="match status" value="1"/>
</dbReference>
<dbReference type="SMART" id="SM00369">
    <property type="entry name" value="LRR_TYP"/>
    <property type="match status" value="15"/>
</dbReference>
<dbReference type="InterPro" id="IPR003591">
    <property type="entry name" value="Leu-rich_rpt_typical-subtyp"/>
</dbReference>
<dbReference type="HOGENOM" id="CLU_000288_186_3_1"/>
<organism evidence="8 9">
    <name type="scientific">Latimeria chalumnae</name>
    <name type="common">Coelacanth</name>
    <dbReference type="NCBI Taxonomy" id="7897"/>
    <lineage>
        <taxon>Eukaryota</taxon>
        <taxon>Metazoa</taxon>
        <taxon>Chordata</taxon>
        <taxon>Craniata</taxon>
        <taxon>Vertebrata</taxon>
        <taxon>Euteleostomi</taxon>
        <taxon>Coelacanthiformes</taxon>
        <taxon>Coelacanthidae</taxon>
        <taxon>Latimeria</taxon>
    </lineage>
</organism>
<dbReference type="OMA" id="HLGRNCI"/>
<evidence type="ECO:0000313" key="8">
    <source>
        <dbReference type="Ensembl" id="ENSLACP00000016029.2"/>
    </source>
</evidence>
<dbReference type="InParanoid" id="H3B2A8"/>
<dbReference type="SMART" id="SM00364">
    <property type="entry name" value="LRR_BAC"/>
    <property type="match status" value="8"/>
</dbReference>
<keyword evidence="3" id="KW-0677">Repeat</keyword>
<reference evidence="8" key="3">
    <citation type="submission" date="2025-09" db="UniProtKB">
        <authorList>
            <consortium name="Ensembl"/>
        </authorList>
    </citation>
    <scope>IDENTIFICATION</scope>
</reference>
<dbReference type="Proteomes" id="UP000008672">
    <property type="component" value="Unassembled WGS sequence"/>
</dbReference>
<feature type="region of interest" description="Disordered" evidence="5">
    <location>
        <begin position="576"/>
        <end position="599"/>
    </location>
</feature>
<dbReference type="PANTHER" id="PTHR45712:SF20">
    <property type="entry name" value="PODOCAN"/>
    <property type="match status" value="1"/>
</dbReference>
<feature type="chain" id="PRO_5003580085" evidence="6">
    <location>
        <begin position="24"/>
        <end position="599"/>
    </location>
</feature>
<evidence type="ECO:0000256" key="1">
    <source>
        <dbReference type="ARBA" id="ARBA00022614"/>
    </source>
</evidence>
<dbReference type="GO" id="GO:0005615">
    <property type="term" value="C:extracellular space"/>
    <property type="evidence" value="ECO:0007669"/>
    <property type="project" value="TreeGrafter"/>
</dbReference>
<dbReference type="SUPFAM" id="SSF52058">
    <property type="entry name" value="L domain-like"/>
    <property type="match status" value="1"/>
</dbReference>
<dbReference type="SMART" id="SM00365">
    <property type="entry name" value="LRR_SD22"/>
    <property type="match status" value="7"/>
</dbReference>
<evidence type="ECO:0000256" key="4">
    <source>
        <dbReference type="ARBA" id="ARBA00023180"/>
    </source>
</evidence>
<dbReference type="SMART" id="SM00013">
    <property type="entry name" value="LRRNT"/>
    <property type="match status" value="1"/>
</dbReference>
<dbReference type="InterPro" id="IPR032675">
    <property type="entry name" value="LRR_dom_sf"/>
</dbReference>
<keyword evidence="4" id="KW-0325">Glycoprotein</keyword>
<sequence length="599" mass="68239">MRLPCTLLVLCLLKTAFVHEAAGQDEDFFPFPYIRGSLTSNWNVTWCPRDCTCPSEVIVDCSGLDLYSFPKNLSVGIQHLALQNNRLEGIPYEKLSRLVQLKTLNLHNNRLTSKGLPHGVFESLENLQYLYLADNKLTQAPRLLPPSIEIVDFAANYLSRIYPFTFGHKPYLRSVYLHHNNLMNAGLPDDMFAGSTVVTTLVLSNNKLTHVPSDLPASLTRLHLQNNRISRIHKAMFWTQLSLRELYLQNNKLSSEGVDKQAFSKLQSLEYLDLSNNNLTEIPARLPPNIVVLHLGKNKISSVQEDSVSRVHSLEFLLLQNNQLTNRGIHRKAFENMKRLHTLHIFNNRLEWVPSSLPHRLKSLMILHNHITEISLYDFADTYYLTELNLSYNKLFSSKIHRLAFRKLGRLENLDISGNFLTLIPAGLPGSLEVLRLQNNQINSLSSEVLSNLTLLKELYLTHNRIKVGSIAPGTWQEVHSLRLLDLGDNDLSYIPPDLPESLEYLYLHNNRIAMIAAEAFYSTPNIKVIFLRSNRLREAGVPDVAFSDLKYLQLVDTTGNLEYINILEDSKLDNSTEQVQRAPAAGYQETSLLQNPRT</sequence>
<reference evidence="9" key="1">
    <citation type="submission" date="2011-08" db="EMBL/GenBank/DDBJ databases">
        <title>The draft genome of Latimeria chalumnae.</title>
        <authorList>
            <person name="Di Palma F."/>
            <person name="Alfoldi J."/>
            <person name="Johnson J."/>
            <person name="Berlin A."/>
            <person name="Gnerre S."/>
            <person name="Jaffe D."/>
            <person name="MacCallum I."/>
            <person name="Young S."/>
            <person name="Walker B.J."/>
            <person name="Lander E."/>
            <person name="Lindblad-Toh K."/>
        </authorList>
    </citation>
    <scope>NUCLEOTIDE SEQUENCE [LARGE SCALE GENOMIC DNA]</scope>
    <source>
        <strain evidence="9">Wild caught</strain>
    </source>
</reference>
<dbReference type="PRINTS" id="PR00019">
    <property type="entry name" value="LEURICHRPT"/>
</dbReference>
<evidence type="ECO:0000313" key="9">
    <source>
        <dbReference type="Proteomes" id="UP000008672"/>
    </source>
</evidence>
<feature type="compositionally biased region" description="Polar residues" evidence="5">
    <location>
        <begin position="589"/>
        <end position="599"/>
    </location>
</feature>
<dbReference type="EMBL" id="AFYH01054544">
    <property type="status" value="NOT_ANNOTATED_CDS"/>
    <property type="molecule type" value="Genomic_DNA"/>
</dbReference>
<dbReference type="STRING" id="7897.ENSLACP00000016029"/>
<proteinExistence type="predicted"/>
<dbReference type="PANTHER" id="PTHR45712">
    <property type="entry name" value="AGAP008170-PA"/>
    <property type="match status" value="1"/>
</dbReference>
<name>H3B2A8_LATCH</name>
<evidence type="ECO:0000256" key="3">
    <source>
        <dbReference type="ARBA" id="ARBA00022737"/>
    </source>
</evidence>
<feature type="domain" description="LRRNT" evidence="7">
    <location>
        <begin position="46"/>
        <end position="79"/>
    </location>
</feature>
<keyword evidence="9" id="KW-1185">Reference proteome</keyword>
<dbReference type="EMBL" id="AFYH01054545">
    <property type="status" value="NOT_ANNOTATED_CDS"/>
    <property type="molecule type" value="Genomic_DNA"/>
</dbReference>
<reference evidence="8" key="2">
    <citation type="submission" date="2025-08" db="UniProtKB">
        <authorList>
            <consortium name="Ensembl"/>
        </authorList>
    </citation>
    <scope>IDENTIFICATION</scope>
</reference>